<evidence type="ECO:0000259" key="1">
    <source>
        <dbReference type="Pfam" id="PF10988"/>
    </source>
</evidence>
<dbReference type="STRING" id="1349421.OI18_18890"/>
<dbReference type="Pfam" id="PF10988">
    <property type="entry name" value="DUF2807"/>
    <property type="match status" value="1"/>
</dbReference>
<name>A0A0C1IGH2_9BACT</name>
<comment type="caution">
    <text evidence="2">The sequence shown here is derived from an EMBL/GenBank/DDBJ whole genome shotgun (WGS) entry which is preliminary data.</text>
</comment>
<protein>
    <recommendedName>
        <fullName evidence="1">Putative auto-transporter adhesin head GIN domain-containing protein</fullName>
    </recommendedName>
</protein>
<dbReference type="InterPro" id="IPR021255">
    <property type="entry name" value="DUF2807"/>
</dbReference>
<reference evidence="2 3" key="1">
    <citation type="submission" date="2014-11" db="EMBL/GenBank/DDBJ databases">
        <title>Genome sequence of Flavihumibacter solisilvae 3-3.</title>
        <authorList>
            <person name="Zhou G."/>
            <person name="Li M."/>
            <person name="Wang G."/>
        </authorList>
    </citation>
    <scope>NUCLEOTIDE SEQUENCE [LARGE SCALE GENOMIC DNA]</scope>
    <source>
        <strain evidence="2 3">3-3</strain>
    </source>
</reference>
<dbReference type="AlphaFoldDB" id="A0A0C1IGH2"/>
<sequence length="230" mass="24253">MLTAALVTKAQKFIINDANAVIRNVPSFTGVKVSSAIDLYISQGDQTGVAVSASDAKVKDRIRTEVKDGILHIWFDGKGWNDWRGNKHMKAYVSVKEVTMIKADGACDVELMGRIKADKLAIDLGGASDISGELECNTLDMDVSGASDTKLKGNVGSISVKLSGASSIKGWDLVSDYVDIDASGASSANVIVNKEMKVNASGASDINYRGTGVIREMKTSGASSISKKDG</sequence>
<evidence type="ECO:0000313" key="2">
    <source>
        <dbReference type="EMBL" id="KIC93310.1"/>
    </source>
</evidence>
<keyword evidence="3" id="KW-1185">Reference proteome</keyword>
<feature type="domain" description="Putative auto-transporter adhesin head GIN" evidence="1">
    <location>
        <begin position="28"/>
        <end position="211"/>
    </location>
</feature>
<evidence type="ECO:0000313" key="3">
    <source>
        <dbReference type="Proteomes" id="UP000031408"/>
    </source>
</evidence>
<proteinExistence type="predicted"/>
<accession>A0A0C1IGH2</accession>
<organism evidence="2 3">
    <name type="scientific">Flavihumibacter solisilvae</name>
    <dbReference type="NCBI Taxonomy" id="1349421"/>
    <lineage>
        <taxon>Bacteria</taxon>
        <taxon>Pseudomonadati</taxon>
        <taxon>Bacteroidota</taxon>
        <taxon>Chitinophagia</taxon>
        <taxon>Chitinophagales</taxon>
        <taxon>Chitinophagaceae</taxon>
        <taxon>Flavihumibacter</taxon>
    </lineage>
</organism>
<dbReference type="Gene3D" id="2.160.20.120">
    <property type="match status" value="1"/>
</dbReference>
<dbReference type="Proteomes" id="UP000031408">
    <property type="component" value="Unassembled WGS sequence"/>
</dbReference>
<gene>
    <name evidence="2" type="ORF">OI18_18890</name>
</gene>
<dbReference type="EMBL" id="JSVC01000021">
    <property type="protein sequence ID" value="KIC93310.1"/>
    <property type="molecule type" value="Genomic_DNA"/>
</dbReference>